<gene>
    <name evidence="11" type="ORF">KOF26_01745</name>
</gene>
<reference evidence="11 12" key="1">
    <citation type="submission" date="2021-06" db="EMBL/GenBank/DDBJ databases">
        <title>Sphingomonas sp. XMGL2, whole genome shotgun sequencing project.</title>
        <authorList>
            <person name="Zhao G."/>
            <person name="Shen L."/>
        </authorList>
    </citation>
    <scope>NUCLEOTIDE SEQUENCE [LARGE SCALE GENOMIC DNA]</scope>
    <source>
        <strain evidence="11 12">XMGL2</strain>
    </source>
</reference>
<dbReference type="Pfam" id="PF13581">
    <property type="entry name" value="HATPase_c_2"/>
    <property type="match status" value="1"/>
</dbReference>
<dbReference type="PANTHER" id="PTHR41523">
    <property type="entry name" value="TWO-COMPONENT SYSTEM SENSOR PROTEIN"/>
    <property type="match status" value="1"/>
</dbReference>
<proteinExistence type="predicted"/>
<evidence type="ECO:0000313" key="12">
    <source>
        <dbReference type="Proteomes" id="UP000776276"/>
    </source>
</evidence>
<keyword evidence="9" id="KW-0175">Coiled coil</keyword>
<dbReference type="CDD" id="cd16936">
    <property type="entry name" value="HATPase_RsbW-like"/>
    <property type="match status" value="1"/>
</dbReference>
<dbReference type="EC" id="2.7.13.3" evidence="2"/>
<evidence type="ECO:0000256" key="2">
    <source>
        <dbReference type="ARBA" id="ARBA00012438"/>
    </source>
</evidence>
<keyword evidence="4" id="KW-0808">Transferase</keyword>
<evidence type="ECO:0000256" key="9">
    <source>
        <dbReference type="SAM" id="Coils"/>
    </source>
</evidence>
<dbReference type="PANTHER" id="PTHR41523:SF8">
    <property type="entry name" value="ETHYLENE RESPONSE SENSOR PROTEIN"/>
    <property type="match status" value="1"/>
</dbReference>
<evidence type="ECO:0000259" key="10">
    <source>
        <dbReference type="PROSITE" id="PS50110"/>
    </source>
</evidence>
<evidence type="ECO:0000256" key="7">
    <source>
        <dbReference type="ARBA" id="ARBA00022840"/>
    </source>
</evidence>
<evidence type="ECO:0000256" key="3">
    <source>
        <dbReference type="ARBA" id="ARBA00022553"/>
    </source>
</evidence>
<keyword evidence="7" id="KW-0067">ATP-binding</keyword>
<dbReference type="Pfam" id="PF07568">
    <property type="entry name" value="HisKA_2"/>
    <property type="match status" value="1"/>
</dbReference>
<dbReference type="InterPro" id="IPR003594">
    <property type="entry name" value="HATPase_dom"/>
</dbReference>
<feature type="domain" description="Response regulatory" evidence="10">
    <location>
        <begin position="7"/>
        <end position="121"/>
    </location>
</feature>
<feature type="modified residue" description="4-aspartylphosphate" evidence="8">
    <location>
        <position position="56"/>
    </location>
</feature>
<organism evidence="11 12">
    <name type="scientific">Sphingomonas quercus</name>
    <dbReference type="NCBI Taxonomy" id="2842451"/>
    <lineage>
        <taxon>Bacteria</taxon>
        <taxon>Pseudomonadati</taxon>
        <taxon>Pseudomonadota</taxon>
        <taxon>Alphaproteobacteria</taxon>
        <taxon>Sphingomonadales</taxon>
        <taxon>Sphingomonadaceae</taxon>
        <taxon>Sphingomonas</taxon>
    </lineage>
</organism>
<keyword evidence="12" id="KW-1185">Reference proteome</keyword>
<keyword evidence="5" id="KW-0547">Nucleotide-binding</keyword>
<dbReference type="Proteomes" id="UP000776276">
    <property type="component" value="Unassembled WGS sequence"/>
</dbReference>
<feature type="coiled-coil region" evidence="9">
    <location>
        <begin position="126"/>
        <end position="157"/>
    </location>
</feature>
<dbReference type="Pfam" id="PF00072">
    <property type="entry name" value="Response_reg"/>
    <property type="match status" value="1"/>
</dbReference>
<dbReference type="EMBL" id="JAHKRT010000001">
    <property type="protein sequence ID" value="MBU3076575.1"/>
    <property type="molecule type" value="Genomic_DNA"/>
</dbReference>
<evidence type="ECO:0000256" key="1">
    <source>
        <dbReference type="ARBA" id="ARBA00000085"/>
    </source>
</evidence>
<comment type="caution">
    <text evidence="11">The sequence shown here is derived from an EMBL/GenBank/DDBJ whole genome shotgun (WGS) entry which is preliminary data.</text>
</comment>
<comment type="catalytic activity">
    <reaction evidence="1">
        <text>ATP + protein L-histidine = ADP + protein N-phospho-L-histidine.</text>
        <dbReference type="EC" id="2.7.13.3"/>
    </reaction>
</comment>
<protein>
    <recommendedName>
        <fullName evidence="2">histidine kinase</fullName>
        <ecNumber evidence="2">2.7.13.3</ecNumber>
    </recommendedName>
</protein>
<name>A0ABS6BE30_9SPHN</name>
<dbReference type="InterPro" id="IPR001789">
    <property type="entry name" value="Sig_transdc_resp-reg_receiver"/>
</dbReference>
<dbReference type="PROSITE" id="PS50110">
    <property type="entry name" value="RESPONSE_REGULATORY"/>
    <property type="match status" value="1"/>
</dbReference>
<dbReference type="CDD" id="cd00156">
    <property type="entry name" value="REC"/>
    <property type="match status" value="1"/>
</dbReference>
<accession>A0ABS6BE30</accession>
<dbReference type="InterPro" id="IPR011495">
    <property type="entry name" value="Sig_transdc_His_kin_sub2_dim/P"/>
</dbReference>
<evidence type="ECO:0000313" key="11">
    <source>
        <dbReference type="EMBL" id="MBU3076575.1"/>
    </source>
</evidence>
<sequence>MMTDKPAILYIDDDEGLRRLTRRALERRGFRVELAASGAEGVAKAAETRFDLVAVDHYMPGQDGLATLAALRELPETPPVIYVTGSEESRIAVAALKAGAIDYVVKSVSDDFFDLLARAVEQGLETVRLRNERDRAEERLRESNERLQSLLHEVNHRVANSLQLASAFVHLQSREVADEAARAVLADTQQRIQAIAQVHKRLYTSDSVEVVDMKDYLGSLIDELAATWSTSAAPRSLTLEADPIRLATDKAVAVGIIVTELVSNACKYAYAEDCSGAVRIEFAADGEDHFRLCVQDDGRGMQDGEIKGTGLGTKLIGSMAAQLRSSVDYEPRAVGVSAVLRAAR</sequence>
<dbReference type="SMART" id="SM00387">
    <property type="entry name" value="HATPase_c"/>
    <property type="match status" value="1"/>
</dbReference>
<evidence type="ECO:0000256" key="5">
    <source>
        <dbReference type="ARBA" id="ARBA00022741"/>
    </source>
</evidence>
<evidence type="ECO:0000256" key="4">
    <source>
        <dbReference type="ARBA" id="ARBA00022679"/>
    </source>
</evidence>
<evidence type="ECO:0000256" key="8">
    <source>
        <dbReference type="PROSITE-ProRule" id="PRU00169"/>
    </source>
</evidence>
<keyword evidence="3 8" id="KW-0597">Phosphoprotein</keyword>
<dbReference type="SMART" id="SM00448">
    <property type="entry name" value="REC"/>
    <property type="match status" value="1"/>
</dbReference>
<evidence type="ECO:0000256" key="6">
    <source>
        <dbReference type="ARBA" id="ARBA00022777"/>
    </source>
</evidence>
<keyword evidence="6" id="KW-0418">Kinase</keyword>